<dbReference type="PANTHER" id="PTHR20922">
    <property type="entry name" value="DNL-TYPE ZINC FINGER PROTEIN"/>
    <property type="match status" value="1"/>
</dbReference>
<sequence>MFRSTLITSCKISRGISRALNKPIVFHNDVAVCCLRYLGTFNPVRQCSSAHNIASETGQHKLGKIESQLRLVFTCKVCQTRNTKNISKLGYNKGVVIVRCDGCSNNHLIADNLNWFTDMNGKRNIEQILAEKGETVKRLGLGEFIEEISDSTEESVNSK</sequence>
<evidence type="ECO:0000256" key="3">
    <source>
        <dbReference type="ARBA" id="ARBA00022833"/>
    </source>
</evidence>
<keyword evidence="1" id="KW-0479">Metal-binding</keyword>
<evidence type="ECO:0000256" key="4">
    <source>
        <dbReference type="PROSITE-ProRule" id="PRU00834"/>
    </source>
</evidence>
<keyword evidence="3" id="KW-0862">Zinc</keyword>
<dbReference type="InterPro" id="IPR024158">
    <property type="entry name" value="Mt_import_TIM15"/>
</dbReference>
<dbReference type="InterPro" id="IPR007853">
    <property type="entry name" value="Znf_DNL-typ"/>
</dbReference>
<dbReference type="GO" id="GO:0030150">
    <property type="term" value="P:protein import into mitochondrial matrix"/>
    <property type="evidence" value="ECO:0007669"/>
    <property type="project" value="TreeGrafter"/>
</dbReference>
<protein>
    <submittedName>
        <fullName evidence="6">DNL-type zinc finger protein</fullName>
    </submittedName>
</protein>
<proteinExistence type="predicted"/>
<name>A0A9Q0MS79_9DIPT</name>
<dbReference type="Proteomes" id="UP001151699">
    <property type="component" value="Chromosome X"/>
</dbReference>
<dbReference type="GO" id="GO:0051087">
    <property type="term" value="F:protein-folding chaperone binding"/>
    <property type="evidence" value="ECO:0007669"/>
    <property type="project" value="TreeGrafter"/>
</dbReference>
<gene>
    <name evidence="6" type="primary">dnlz</name>
    <name evidence="6" type="ORF">Bhyg_09798</name>
</gene>
<keyword evidence="2 4" id="KW-0863">Zinc-finger</keyword>
<comment type="caution">
    <text evidence="6">The sequence shown here is derived from an EMBL/GenBank/DDBJ whole genome shotgun (WGS) entry which is preliminary data.</text>
</comment>
<evidence type="ECO:0000256" key="2">
    <source>
        <dbReference type="ARBA" id="ARBA00022771"/>
    </source>
</evidence>
<dbReference type="Pfam" id="PF05180">
    <property type="entry name" value="zf-DNL"/>
    <property type="match status" value="1"/>
</dbReference>
<dbReference type="GO" id="GO:0050821">
    <property type="term" value="P:protein stabilization"/>
    <property type="evidence" value="ECO:0007669"/>
    <property type="project" value="TreeGrafter"/>
</dbReference>
<accession>A0A9Q0MS79</accession>
<evidence type="ECO:0000313" key="6">
    <source>
        <dbReference type="EMBL" id="KAJ6637072.1"/>
    </source>
</evidence>
<dbReference type="GO" id="GO:0008270">
    <property type="term" value="F:zinc ion binding"/>
    <property type="evidence" value="ECO:0007669"/>
    <property type="project" value="UniProtKB-KW"/>
</dbReference>
<dbReference type="GO" id="GO:0005739">
    <property type="term" value="C:mitochondrion"/>
    <property type="evidence" value="ECO:0007669"/>
    <property type="project" value="TreeGrafter"/>
</dbReference>
<evidence type="ECO:0000259" key="5">
    <source>
        <dbReference type="PROSITE" id="PS51501"/>
    </source>
</evidence>
<dbReference type="AlphaFoldDB" id="A0A9Q0MS79"/>
<dbReference type="GO" id="GO:0006457">
    <property type="term" value="P:protein folding"/>
    <property type="evidence" value="ECO:0007669"/>
    <property type="project" value="TreeGrafter"/>
</dbReference>
<organism evidence="6 7">
    <name type="scientific">Pseudolycoriella hygida</name>
    <dbReference type="NCBI Taxonomy" id="35572"/>
    <lineage>
        <taxon>Eukaryota</taxon>
        <taxon>Metazoa</taxon>
        <taxon>Ecdysozoa</taxon>
        <taxon>Arthropoda</taxon>
        <taxon>Hexapoda</taxon>
        <taxon>Insecta</taxon>
        <taxon>Pterygota</taxon>
        <taxon>Neoptera</taxon>
        <taxon>Endopterygota</taxon>
        <taxon>Diptera</taxon>
        <taxon>Nematocera</taxon>
        <taxon>Sciaroidea</taxon>
        <taxon>Sciaridae</taxon>
        <taxon>Pseudolycoriella</taxon>
    </lineage>
</organism>
<reference evidence="6" key="1">
    <citation type="submission" date="2022-07" db="EMBL/GenBank/DDBJ databases">
        <authorList>
            <person name="Trinca V."/>
            <person name="Uliana J.V.C."/>
            <person name="Torres T.T."/>
            <person name="Ward R.J."/>
            <person name="Monesi N."/>
        </authorList>
    </citation>
    <scope>NUCLEOTIDE SEQUENCE</scope>
    <source>
        <strain evidence="6">HSMRA1968</strain>
        <tissue evidence="6">Whole embryos</tissue>
    </source>
</reference>
<dbReference type="EMBL" id="WJQU01000003">
    <property type="protein sequence ID" value="KAJ6637072.1"/>
    <property type="molecule type" value="Genomic_DNA"/>
</dbReference>
<dbReference type="OrthoDB" id="512667at2759"/>
<keyword evidence="7" id="KW-1185">Reference proteome</keyword>
<evidence type="ECO:0000256" key="1">
    <source>
        <dbReference type="ARBA" id="ARBA00022723"/>
    </source>
</evidence>
<dbReference type="PANTHER" id="PTHR20922:SF13">
    <property type="entry name" value="DNL-TYPE ZINC FINGER PROTEIN"/>
    <property type="match status" value="1"/>
</dbReference>
<evidence type="ECO:0000313" key="7">
    <source>
        <dbReference type="Proteomes" id="UP001151699"/>
    </source>
</evidence>
<dbReference type="PROSITE" id="PS51501">
    <property type="entry name" value="ZF_DNL"/>
    <property type="match status" value="1"/>
</dbReference>
<feature type="domain" description="DNL-type" evidence="5">
    <location>
        <begin position="64"/>
        <end position="159"/>
    </location>
</feature>